<dbReference type="STRING" id="75743.A0A401PHX5"/>
<dbReference type="InterPro" id="IPR023801">
    <property type="entry name" value="His_deacetylse_dom"/>
</dbReference>
<proteinExistence type="inferred from homology"/>
<dbReference type="PRINTS" id="PR01270">
    <property type="entry name" value="HDASUPER"/>
</dbReference>
<dbReference type="InterPro" id="IPR037138">
    <property type="entry name" value="His_deacetylse_dom_sf"/>
</dbReference>
<evidence type="ECO:0000256" key="3">
    <source>
        <dbReference type="ARBA" id="ARBA00022801"/>
    </source>
</evidence>
<comment type="caution">
    <text evidence="7">The sequence shown here is derived from an EMBL/GenBank/DDBJ whole genome shotgun (WGS) entry which is preliminary data.</text>
</comment>
<evidence type="ECO:0000313" key="8">
    <source>
        <dbReference type="Proteomes" id="UP000288216"/>
    </source>
</evidence>
<dbReference type="OrthoDB" id="424012at2759"/>
<evidence type="ECO:0000256" key="5">
    <source>
        <dbReference type="SAM" id="MobiDB-lite"/>
    </source>
</evidence>
<dbReference type="AlphaFoldDB" id="A0A401PHX5"/>
<dbReference type="PANTHER" id="PTHR10625:SF43">
    <property type="entry name" value="POLYAMINE DEACETYLASE HDAC10"/>
    <property type="match status" value="1"/>
</dbReference>
<evidence type="ECO:0000256" key="1">
    <source>
        <dbReference type="ARBA" id="ARBA00004123"/>
    </source>
</evidence>
<evidence type="ECO:0000256" key="2">
    <source>
        <dbReference type="ARBA" id="ARBA00007738"/>
    </source>
</evidence>
<dbReference type="InterPro" id="IPR023696">
    <property type="entry name" value="Ureohydrolase_dom_sf"/>
</dbReference>
<feature type="compositionally biased region" description="Pro residues" evidence="5">
    <location>
        <begin position="7"/>
        <end position="18"/>
    </location>
</feature>
<evidence type="ECO:0000313" key="7">
    <source>
        <dbReference type="EMBL" id="GCB72732.1"/>
    </source>
</evidence>
<protein>
    <recommendedName>
        <fullName evidence="6">Histone deacetylase domain-containing protein</fullName>
    </recommendedName>
</protein>
<dbReference type="OMA" id="MAMMCVV"/>
<dbReference type="FunFam" id="3.40.800.20:FF:000005">
    <property type="entry name" value="histone deacetylase 6"/>
    <property type="match status" value="1"/>
</dbReference>
<dbReference type="EMBL" id="BFAA01000521">
    <property type="protein sequence ID" value="GCB72732.1"/>
    <property type="molecule type" value="Genomic_DNA"/>
</dbReference>
<sequence length="709" mass="79166">MGHFRPDPPLTPTAPPSPRMASTVAKTLSSEVSLLLADVMAFRTGLIYDEQMMNYNLLWDYPVCSIEKPERLSTSYEKLKYYGLVERCIPLPYREAIEEEIALVHSLDYIEAVKSTASMNVDELKTFSHKYDAVYFHPNSYHCAKVALGASLQLVDAVMLGEVQNGMALVRPPGHHSQKSEACGFCIFNNVAIAAKYAEKTYRTKRILIVDWDVHHGQGIQYIFEEDPSVLYFSWHRYEEQQFWPHLKDSDYSAVGKGKGVGFNINIPWNKIGMENADYLAAFFYILLPMAYEFNPELVLVSAGFDAVIGDPEGEMRATPECFAHLTHLLMPLAKGKLCVVLEGGYNLRSLSESVCMTARVLLGDPVPPLVGEMVPCTSAIESIQNARAVHQPYWNVLKNQDCAFIKDPSTIGIEEDGSQSSTATTAEEKEVTTVFTVSQGFDEFMDSHMKKVLVLTPRVRTAVSGCGEKLTILDQCLQVEKKKITMEEVGILISGGDCAELKDEYLLLSLGKIFPLIDKIMKREVRNGIAVSSTLSSGAFAARYSTTVRASRVLLLLLGETDIPTDVKEDEKILVVQVYGNQVEKKQSKYYIPISWKKDNEWDGDLLSSLFEIILPLAYGFKPELVILAVGSNIRIQEVTLAHLTHFLQVLAEGRILVISQASDLVETLVSSLLGNPLAAMSSFVLQQENALVLVKLRRELKQHWKLL</sequence>
<comment type="subcellular location">
    <subcellularLocation>
        <location evidence="1">Nucleus</location>
    </subcellularLocation>
</comment>
<gene>
    <name evidence="7" type="ORF">scyTo_0002152</name>
</gene>
<dbReference type="InterPro" id="IPR000286">
    <property type="entry name" value="HDACs"/>
</dbReference>
<name>A0A401PHX5_SCYTO</name>
<dbReference type="GO" id="GO:0005634">
    <property type="term" value="C:nucleus"/>
    <property type="evidence" value="ECO:0007669"/>
    <property type="project" value="UniProtKB-SubCell"/>
</dbReference>
<keyword evidence="4" id="KW-0539">Nucleus</keyword>
<dbReference type="GO" id="GO:0016787">
    <property type="term" value="F:hydrolase activity"/>
    <property type="evidence" value="ECO:0007669"/>
    <property type="project" value="UniProtKB-KW"/>
</dbReference>
<dbReference type="GO" id="GO:0019213">
    <property type="term" value="F:deacetylase activity"/>
    <property type="evidence" value="ECO:0007669"/>
    <property type="project" value="TreeGrafter"/>
</dbReference>
<reference evidence="7 8" key="1">
    <citation type="journal article" date="2018" name="Nat. Ecol. Evol.">
        <title>Shark genomes provide insights into elasmobranch evolution and the origin of vertebrates.</title>
        <authorList>
            <person name="Hara Y"/>
            <person name="Yamaguchi K"/>
            <person name="Onimaru K"/>
            <person name="Kadota M"/>
            <person name="Koyanagi M"/>
            <person name="Keeley SD"/>
            <person name="Tatsumi K"/>
            <person name="Tanaka K"/>
            <person name="Motone F"/>
            <person name="Kageyama Y"/>
            <person name="Nozu R"/>
            <person name="Adachi N"/>
            <person name="Nishimura O"/>
            <person name="Nakagawa R"/>
            <person name="Tanegashima C"/>
            <person name="Kiyatake I"/>
            <person name="Matsumoto R"/>
            <person name="Murakumo K"/>
            <person name="Nishida K"/>
            <person name="Terakita A"/>
            <person name="Kuratani S"/>
            <person name="Sato K"/>
            <person name="Hyodo S Kuraku.S."/>
        </authorList>
    </citation>
    <scope>NUCLEOTIDE SEQUENCE [LARGE SCALE GENOMIC DNA]</scope>
</reference>
<organism evidence="7 8">
    <name type="scientific">Scyliorhinus torazame</name>
    <name type="common">Cloudy catshark</name>
    <name type="synonym">Catulus torazame</name>
    <dbReference type="NCBI Taxonomy" id="75743"/>
    <lineage>
        <taxon>Eukaryota</taxon>
        <taxon>Metazoa</taxon>
        <taxon>Chordata</taxon>
        <taxon>Craniata</taxon>
        <taxon>Vertebrata</taxon>
        <taxon>Chondrichthyes</taxon>
        <taxon>Elasmobranchii</taxon>
        <taxon>Galeomorphii</taxon>
        <taxon>Galeoidea</taxon>
        <taxon>Carcharhiniformes</taxon>
        <taxon>Scyliorhinidae</taxon>
        <taxon>Scyliorhinus</taxon>
    </lineage>
</organism>
<keyword evidence="8" id="KW-1185">Reference proteome</keyword>
<dbReference type="SUPFAM" id="SSF52768">
    <property type="entry name" value="Arginase/deacetylase"/>
    <property type="match status" value="1"/>
</dbReference>
<feature type="region of interest" description="Disordered" evidence="5">
    <location>
        <begin position="1"/>
        <end position="21"/>
    </location>
</feature>
<feature type="domain" description="Histone deacetylase" evidence="6">
    <location>
        <begin position="66"/>
        <end position="361"/>
    </location>
</feature>
<keyword evidence="3" id="KW-0378">Hydrolase</keyword>
<dbReference type="PANTHER" id="PTHR10625">
    <property type="entry name" value="HISTONE DEACETYLASE HDAC1-RELATED"/>
    <property type="match status" value="1"/>
</dbReference>
<evidence type="ECO:0000259" key="6">
    <source>
        <dbReference type="Pfam" id="PF00850"/>
    </source>
</evidence>
<dbReference type="GO" id="GO:0040029">
    <property type="term" value="P:epigenetic regulation of gene expression"/>
    <property type="evidence" value="ECO:0007669"/>
    <property type="project" value="TreeGrafter"/>
</dbReference>
<dbReference type="Gene3D" id="3.40.800.20">
    <property type="entry name" value="Histone deacetylase domain"/>
    <property type="match status" value="2"/>
</dbReference>
<comment type="similarity">
    <text evidence="2">Belongs to the histone deacetylase family. HD type 2 subfamily.</text>
</comment>
<dbReference type="Proteomes" id="UP000288216">
    <property type="component" value="Unassembled WGS sequence"/>
</dbReference>
<dbReference type="Pfam" id="PF00850">
    <property type="entry name" value="Hist_deacetyl"/>
    <property type="match status" value="1"/>
</dbReference>
<accession>A0A401PHX5</accession>
<evidence type="ECO:0000256" key="4">
    <source>
        <dbReference type="ARBA" id="ARBA00023242"/>
    </source>
</evidence>